<gene>
    <name evidence="2" type="ORF">CCO02nite_13110</name>
</gene>
<organism evidence="2 3">
    <name type="scientific">Cellulomonas composti</name>
    <dbReference type="NCBI Taxonomy" id="266130"/>
    <lineage>
        <taxon>Bacteria</taxon>
        <taxon>Bacillati</taxon>
        <taxon>Actinomycetota</taxon>
        <taxon>Actinomycetes</taxon>
        <taxon>Micrococcales</taxon>
        <taxon>Cellulomonadaceae</taxon>
        <taxon>Cellulomonas</taxon>
    </lineage>
</organism>
<name>A0A511JAB5_9CELL</name>
<feature type="compositionally biased region" description="Basic and acidic residues" evidence="1">
    <location>
        <begin position="141"/>
        <end position="152"/>
    </location>
</feature>
<evidence type="ECO:0000313" key="3">
    <source>
        <dbReference type="Proteomes" id="UP000321720"/>
    </source>
</evidence>
<reference evidence="2 3" key="1">
    <citation type="submission" date="2019-07" db="EMBL/GenBank/DDBJ databases">
        <title>Whole genome shotgun sequence of Cellulomonas composti NBRC 100758.</title>
        <authorList>
            <person name="Hosoyama A."/>
            <person name="Uohara A."/>
            <person name="Ohji S."/>
            <person name="Ichikawa N."/>
        </authorList>
    </citation>
    <scope>NUCLEOTIDE SEQUENCE [LARGE SCALE GENOMIC DNA]</scope>
    <source>
        <strain evidence="2 3">NBRC 100758</strain>
    </source>
</reference>
<dbReference type="RefSeq" id="WP_146842322.1">
    <property type="nucleotide sequence ID" value="NZ_BJWG01000004.1"/>
</dbReference>
<dbReference type="EMBL" id="BJWG01000004">
    <property type="protein sequence ID" value="GEL94653.1"/>
    <property type="molecule type" value="Genomic_DNA"/>
</dbReference>
<evidence type="ECO:0000313" key="2">
    <source>
        <dbReference type="EMBL" id="GEL94653.1"/>
    </source>
</evidence>
<accession>A0A511JAB5</accession>
<keyword evidence="3" id="KW-1185">Reference proteome</keyword>
<proteinExistence type="predicted"/>
<protein>
    <submittedName>
        <fullName evidence="2">Uncharacterized protein</fullName>
    </submittedName>
</protein>
<comment type="caution">
    <text evidence="2">The sequence shown here is derived from an EMBL/GenBank/DDBJ whole genome shotgun (WGS) entry which is preliminary data.</text>
</comment>
<sequence>MTNQFLPTPWGGWEITEYAFDQSRDPNIRSDFAESYDASHGRLLVELDVVREADGSVGGLLQFVHADFALAADDPKLGQLIVDVVETVREHEHERAYVEVEYYEDGSSLFGKILDAEEMAELDRLAADDPTGGTSTSADADLARDNDERDAK</sequence>
<evidence type="ECO:0000256" key="1">
    <source>
        <dbReference type="SAM" id="MobiDB-lite"/>
    </source>
</evidence>
<feature type="region of interest" description="Disordered" evidence="1">
    <location>
        <begin position="123"/>
        <end position="152"/>
    </location>
</feature>
<dbReference type="AlphaFoldDB" id="A0A511JAB5"/>
<dbReference type="Proteomes" id="UP000321720">
    <property type="component" value="Unassembled WGS sequence"/>
</dbReference>